<protein>
    <submittedName>
        <fullName evidence="6">Bromodomain testis-specific protein</fullName>
    </submittedName>
</protein>
<feature type="compositionally biased region" description="Basic and acidic residues" evidence="3">
    <location>
        <begin position="667"/>
        <end position="681"/>
    </location>
</feature>
<feature type="region of interest" description="Disordered" evidence="3">
    <location>
        <begin position="1142"/>
        <end position="1181"/>
    </location>
</feature>
<evidence type="ECO:0000259" key="4">
    <source>
        <dbReference type="PROSITE" id="PS50014"/>
    </source>
</evidence>
<dbReference type="PROSITE" id="PS50014">
    <property type="entry name" value="BROMODOMAIN_2"/>
    <property type="match status" value="2"/>
</dbReference>
<dbReference type="Pfam" id="PF00439">
    <property type="entry name" value="Bromodomain"/>
    <property type="match status" value="2"/>
</dbReference>
<dbReference type="CDD" id="cd05498">
    <property type="entry name" value="Bromo_Brdt_II_like"/>
    <property type="match status" value="1"/>
</dbReference>
<evidence type="ECO:0000256" key="3">
    <source>
        <dbReference type="SAM" id="MobiDB-lite"/>
    </source>
</evidence>
<reference evidence="7" key="1">
    <citation type="submission" date="2017-01" db="EMBL/GenBank/DDBJ databases">
        <title>Comparative genomics of anhydrobiosis in the tardigrade Hypsibius dujardini.</title>
        <authorList>
            <person name="Yoshida Y."/>
            <person name="Koutsovoulos G."/>
            <person name="Laetsch D."/>
            <person name="Stevens L."/>
            <person name="Kumar S."/>
            <person name="Horikawa D."/>
            <person name="Ishino K."/>
            <person name="Komine S."/>
            <person name="Tomita M."/>
            <person name="Blaxter M."/>
            <person name="Arakawa K."/>
        </authorList>
    </citation>
    <scope>NUCLEOTIDE SEQUENCE [LARGE SCALE GENOMIC DNA]</scope>
    <source>
        <strain evidence="7">Z151</strain>
    </source>
</reference>
<feature type="compositionally biased region" description="Low complexity" evidence="3">
    <location>
        <begin position="91"/>
        <end position="101"/>
    </location>
</feature>
<gene>
    <name evidence="6" type="ORF">BV898_03170</name>
</gene>
<feature type="domain" description="Bromo" evidence="4">
    <location>
        <begin position="220"/>
        <end position="292"/>
    </location>
</feature>
<feature type="compositionally biased region" description="Low complexity" evidence="3">
    <location>
        <begin position="386"/>
        <end position="405"/>
    </location>
</feature>
<feature type="compositionally biased region" description="Basic residues" evidence="3">
    <location>
        <begin position="782"/>
        <end position="791"/>
    </location>
</feature>
<feature type="compositionally biased region" description="Gly residues" evidence="3">
    <location>
        <begin position="1162"/>
        <end position="1181"/>
    </location>
</feature>
<dbReference type="OrthoDB" id="6017at2759"/>
<dbReference type="GO" id="GO:0000785">
    <property type="term" value="C:chromatin"/>
    <property type="evidence" value="ECO:0007669"/>
    <property type="project" value="TreeGrafter"/>
</dbReference>
<feature type="domain" description="NET" evidence="5">
    <location>
        <begin position="866"/>
        <end position="947"/>
    </location>
</feature>
<feature type="compositionally biased region" description="Low complexity" evidence="3">
    <location>
        <begin position="1290"/>
        <end position="1304"/>
    </location>
</feature>
<dbReference type="GO" id="GO:0006338">
    <property type="term" value="P:chromatin remodeling"/>
    <property type="evidence" value="ECO:0007669"/>
    <property type="project" value="TreeGrafter"/>
</dbReference>
<dbReference type="InterPro" id="IPR043509">
    <property type="entry name" value="Bromo_Brdt_II"/>
</dbReference>
<evidence type="ECO:0000313" key="6">
    <source>
        <dbReference type="EMBL" id="OQV22731.1"/>
    </source>
</evidence>
<evidence type="ECO:0000313" key="7">
    <source>
        <dbReference type="Proteomes" id="UP000192578"/>
    </source>
</evidence>
<dbReference type="Gene3D" id="1.20.1270.220">
    <property type="match status" value="1"/>
</dbReference>
<feature type="compositionally biased region" description="Basic residues" evidence="3">
    <location>
        <begin position="1270"/>
        <end position="1280"/>
    </location>
</feature>
<feature type="region of interest" description="Disordered" evidence="3">
    <location>
        <begin position="79"/>
        <end position="184"/>
    </location>
</feature>
<name>A0A1W0X5X1_HYPEX</name>
<dbReference type="PANTHER" id="PTHR22880">
    <property type="entry name" value="FALZ-RELATED BROMODOMAIN-CONTAINING PROTEINS"/>
    <property type="match status" value="1"/>
</dbReference>
<feature type="region of interest" description="Disordered" evidence="3">
    <location>
        <begin position="1194"/>
        <end position="1362"/>
    </location>
</feature>
<feature type="region of interest" description="Disordered" evidence="3">
    <location>
        <begin position="386"/>
        <end position="481"/>
    </location>
</feature>
<evidence type="ECO:0000259" key="5">
    <source>
        <dbReference type="PROSITE" id="PS51525"/>
    </source>
</evidence>
<dbReference type="SMART" id="SM00297">
    <property type="entry name" value="BROMO"/>
    <property type="match status" value="2"/>
</dbReference>
<dbReference type="InterPro" id="IPR036427">
    <property type="entry name" value="Bromodomain-like_sf"/>
</dbReference>
<feature type="compositionally biased region" description="Basic and acidic residues" evidence="3">
    <location>
        <begin position="1213"/>
        <end position="1252"/>
    </location>
</feature>
<keyword evidence="7" id="KW-1185">Reference proteome</keyword>
<organism evidence="6 7">
    <name type="scientific">Hypsibius exemplaris</name>
    <name type="common">Freshwater tardigrade</name>
    <dbReference type="NCBI Taxonomy" id="2072580"/>
    <lineage>
        <taxon>Eukaryota</taxon>
        <taxon>Metazoa</taxon>
        <taxon>Ecdysozoa</taxon>
        <taxon>Tardigrada</taxon>
        <taxon>Eutardigrada</taxon>
        <taxon>Parachela</taxon>
        <taxon>Hypsibioidea</taxon>
        <taxon>Hypsibiidae</taxon>
        <taxon>Hypsibius</taxon>
    </lineage>
</organism>
<dbReference type="InterPro" id="IPR001487">
    <property type="entry name" value="Bromodomain"/>
</dbReference>
<accession>A0A1W0X5X1</accession>
<feature type="region of interest" description="Disordered" evidence="3">
    <location>
        <begin position="699"/>
        <end position="860"/>
    </location>
</feature>
<feature type="compositionally biased region" description="Basic residues" evidence="3">
    <location>
        <begin position="323"/>
        <end position="334"/>
    </location>
</feature>
<feature type="compositionally biased region" description="Basic and acidic residues" evidence="3">
    <location>
        <begin position="1329"/>
        <end position="1362"/>
    </location>
</feature>
<sequence>MSNLNGAGNGNAGGNNNGNGRSVIMGVPSNGFSSAPMAEALPQAAALHNMIPGLAVQALLQNKNRQLMGNASVEGSAPLALTNGLPPPPSQLSSALQSVPVEEAAQSAMAPPPLVNGGGDHSVTTNGFHGGDVSGGSISSSEDDRSSANRSNSSQPTNRVPSPSPSTASGSPSKAHENPDGSRIIPGVVVQPAYKPAPGATLRYTNCLQYIKTTVMKAMIKHPYYGPFKQPVDASKISVPSYFELITQPMDLGTIGKRLDHYYYPGYGQCLEDFRQMFINCFTYNLEGDDVYKMGKELEKVFMTKLAKMPAVEMDIPVQQKKFGKGGVKGKRGPGRPAGSGNKRPLLAASRVPQMPPVGRPHPGTVPHGAPIVPANPIHAIAAARAPQVHPVAPRPATQAAAAPQPAKPKKPAPVPQTIVVPRSQTNLNPPPQQQPSHSRGPQPAVPRHPAPVTPKSSQPAPVHFVATPFIPPTPPPVRQAAPVKKATAGRPPTPAPSGATIRDQLMFCQAIMKELMLEKHKEFAWPFYVPVDPVKLGIPDYPDVIKRPMDLDTVKRRLHSGGYRQPEDFAQDVRQIFHNCYRYNPEGDPVAEMAWKLQTVFEAKWAHLPGELPITRSVVRERQGLVVFPCPLAALAAAAVKSPTPPESRVRSPLPKPSTSKSDSGSNKRKDSSKTTKPEVHAMLKTITSLQEQIAASLEAQNEDRDLPKVKRQKKKASDHQPTPPAAFNEPSRHPTILSSLMKDDDKASTSAVSQKKKVGKRSLDERDEPSTSTAPPPPAKKPRKPRTPKAKPMEQPQPPALVAHHHQQQQQPNAQHPRAPIQPMQQQNGLVAGGPPLHRGAPVQMAPPAAQAPAPAHNPQVLNLNHPHPPPRAMTYEEKQHLSEIINDLKEAQLERVVQIIQRMEPQYADAPEEIEIDFETLQAHTLDALAQFIYGELGTPRVAQPPAAAAAVASPALFPTQPAPMMAAAVQQQLPPVVPVVPAPAAVLPAPQQKVKPKTERASPAKVKADHSKKSASSAAAASTSGYASSSGSSSDNSDSSSDDDDDSDDDHSSAVTSPKKTATPPSSAAVAPVVNQPIFGAAPKIQTSLFPPATGGAGLMGLAAEVKTFGSAVQRPAGGSGGGGLSSLPVVTGLAKLATGAPGGAAPGGGPFKSNWPGLGGKGAFGGGSGGQGAGLGGLQAAVAQAPAVQVPSGADDNFKRFQRQAQAKAEKDKKKEEEDARKREAEARRREGKRKQEADRARERDQEAELEQGYRSHFNAAGHHQSNHHHHHQHHNSQFGDFIHSPSTSSPSSSTPMSPGGADMASPSPQPASPAVSQVQIDRNAQREAERLKRQSLKGKIDMNRPRDEMVSFEQRY</sequence>
<evidence type="ECO:0000256" key="2">
    <source>
        <dbReference type="PROSITE-ProRule" id="PRU00035"/>
    </source>
</evidence>
<evidence type="ECO:0000256" key="1">
    <source>
        <dbReference type="ARBA" id="ARBA00023117"/>
    </source>
</evidence>
<dbReference type="InterPro" id="IPR038336">
    <property type="entry name" value="NET_sf"/>
</dbReference>
<feature type="compositionally biased region" description="Low complexity" evidence="3">
    <location>
        <begin position="810"/>
        <end position="821"/>
    </location>
</feature>
<feature type="region of interest" description="Disordered" evidence="3">
    <location>
        <begin position="323"/>
        <end position="345"/>
    </location>
</feature>
<feature type="compositionally biased region" description="Acidic residues" evidence="3">
    <location>
        <begin position="1044"/>
        <end position="1053"/>
    </location>
</feature>
<dbReference type="SUPFAM" id="SSF47370">
    <property type="entry name" value="Bromodomain"/>
    <property type="match status" value="2"/>
</dbReference>
<feature type="domain" description="Bromo" evidence="4">
    <location>
        <begin position="520"/>
        <end position="592"/>
    </location>
</feature>
<dbReference type="PROSITE" id="PS51525">
    <property type="entry name" value="NET"/>
    <property type="match status" value="1"/>
</dbReference>
<proteinExistence type="predicted"/>
<feature type="compositionally biased region" description="Low complexity" evidence="3">
    <location>
        <begin position="843"/>
        <end position="860"/>
    </location>
</feature>
<dbReference type="Gene3D" id="1.20.920.10">
    <property type="entry name" value="Bromodomain-like"/>
    <property type="match status" value="2"/>
</dbReference>
<dbReference type="PRINTS" id="PR00503">
    <property type="entry name" value="BROMODOMAIN"/>
</dbReference>
<feature type="compositionally biased region" description="Pro residues" evidence="3">
    <location>
        <begin position="444"/>
        <end position="453"/>
    </location>
</feature>
<feature type="compositionally biased region" description="Gly residues" evidence="3">
    <location>
        <begin position="1145"/>
        <end position="1155"/>
    </location>
</feature>
<feature type="region of interest" description="Disordered" evidence="3">
    <location>
        <begin position="993"/>
        <end position="1073"/>
    </location>
</feature>
<feature type="compositionally biased region" description="Low complexity" evidence="3">
    <location>
        <begin position="1018"/>
        <end position="1043"/>
    </location>
</feature>
<feature type="compositionally biased region" description="Basic and acidic residues" evidence="3">
    <location>
        <begin position="1000"/>
        <end position="1016"/>
    </location>
</feature>
<comment type="caution">
    <text evidence="6">The sequence shown here is derived from an EMBL/GenBank/DDBJ whole genome shotgun (WGS) entry which is preliminary data.</text>
</comment>
<dbReference type="Proteomes" id="UP000192578">
    <property type="component" value="Unassembled WGS sequence"/>
</dbReference>
<dbReference type="PANTHER" id="PTHR22880:SF225">
    <property type="entry name" value="BROMODOMAIN-CONTAINING PROTEIN BET-1-RELATED"/>
    <property type="match status" value="1"/>
</dbReference>
<dbReference type="InterPro" id="IPR050935">
    <property type="entry name" value="Bromo_chromatin_reader"/>
</dbReference>
<feature type="compositionally biased region" description="Low complexity" evidence="3">
    <location>
        <begin position="1057"/>
        <end position="1073"/>
    </location>
</feature>
<dbReference type="InterPro" id="IPR027353">
    <property type="entry name" value="NET_dom"/>
</dbReference>
<dbReference type="GO" id="GO:0006355">
    <property type="term" value="P:regulation of DNA-templated transcription"/>
    <property type="evidence" value="ECO:0007669"/>
    <property type="project" value="TreeGrafter"/>
</dbReference>
<keyword evidence="1 2" id="KW-0103">Bromodomain</keyword>
<dbReference type="Pfam" id="PF17035">
    <property type="entry name" value="BET"/>
    <property type="match status" value="1"/>
</dbReference>
<dbReference type="GO" id="GO:0005634">
    <property type="term" value="C:nucleus"/>
    <property type="evidence" value="ECO:0007669"/>
    <property type="project" value="TreeGrafter"/>
</dbReference>
<dbReference type="EMBL" id="MTYJ01000015">
    <property type="protein sequence ID" value="OQV22731.1"/>
    <property type="molecule type" value="Genomic_DNA"/>
</dbReference>
<feature type="region of interest" description="Disordered" evidence="3">
    <location>
        <begin position="639"/>
        <end position="681"/>
    </location>
</feature>